<gene>
    <name evidence="7" type="ORF">G3574_00465</name>
</gene>
<dbReference type="InterPro" id="IPR022791">
    <property type="entry name" value="L-PG_synthase/AglD"/>
</dbReference>
<feature type="transmembrane region" description="Helical" evidence="6">
    <location>
        <begin position="287"/>
        <end position="311"/>
    </location>
</feature>
<evidence type="ECO:0000256" key="4">
    <source>
        <dbReference type="ARBA" id="ARBA00022989"/>
    </source>
</evidence>
<feature type="transmembrane region" description="Helical" evidence="6">
    <location>
        <begin position="20"/>
        <end position="40"/>
    </location>
</feature>
<accession>A0A6B3SP91</accession>
<keyword evidence="4 6" id="KW-1133">Transmembrane helix</keyword>
<evidence type="ECO:0000256" key="2">
    <source>
        <dbReference type="ARBA" id="ARBA00022475"/>
    </source>
</evidence>
<evidence type="ECO:0000256" key="3">
    <source>
        <dbReference type="ARBA" id="ARBA00022692"/>
    </source>
</evidence>
<evidence type="ECO:0000256" key="5">
    <source>
        <dbReference type="ARBA" id="ARBA00023136"/>
    </source>
</evidence>
<keyword evidence="2" id="KW-1003">Cell membrane</keyword>
<comment type="subcellular location">
    <subcellularLocation>
        <location evidence="1">Cell membrane</location>
        <topology evidence="1">Multi-pass membrane protein</topology>
    </subcellularLocation>
</comment>
<feature type="transmembrane region" description="Helical" evidence="6">
    <location>
        <begin position="242"/>
        <end position="275"/>
    </location>
</feature>
<dbReference type="AlphaFoldDB" id="A0A6B3SP91"/>
<comment type="caution">
    <text evidence="7">The sequence shown here is derived from an EMBL/GenBank/DDBJ whole genome shotgun (WGS) entry which is preliminary data.</text>
</comment>
<feature type="transmembrane region" description="Helical" evidence="6">
    <location>
        <begin position="52"/>
        <end position="74"/>
    </location>
</feature>
<evidence type="ECO:0000313" key="8">
    <source>
        <dbReference type="Proteomes" id="UP000482155"/>
    </source>
</evidence>
<feature type="transmembrane region" description="Helical" evidence="6">
    <location>
        <begin position="94"/>
        <end position="119"/>
    </location>
</feature>
<dbReference type="EMBL" id="JAAIVB010000003">
    <property type="protein sequence ID" value="NEX59539.1"/>
    <property type="molecule type" value="Genomic_DNA"/>
</dbReference>
<evidence type="ECO:0000256" key="6">
    <source>
        <dbReference type="SAM" id="Phobius"/>
    </source>
</evidence>
<dbReference type="PANTHER" id="PTHR39087">
    <property type="entry name" value="UPF0104 MEMBRANE PROTEIN MJ1595"/>
    <property type="match status" value="1"/>
</dbReference>
<proteinExistence type="predicted"/>
<feature type="transmembrane region" description="Helical" evidence="6">
    <location>
        <begin position="213"/>
        <end position="236"/>
    </location>
</feature>
<dbReference type="Proteomes" id="UP000482155">
    <property type="component" value="Unassembled WGS sequence"/>
</dbReference>
<name>A0A6B3SP91_9BURK</name>
<organism evidence="7 8">
    <name type="scientific">Noviherbaspirillum galbum</name>
    <dbReference type="NCBI Taxonomy" id="2709383"/>
    <lineage>
        <taxon>Bacteria</taxon>
        <taxon>Pseudomonadati</taxon>
        <taxon>Pseudomonadota</taxon>
        <taxon>Betaproteobacteria</taxon>
        <taxon>Burkholderiales</taxon>
        <taxon>Oxalobacteraceae</taxon>
        <taxon>Noviherbaspirillum</taxon>
    </lineage>
</organism>
<keyword evidence="5 6" id="KW-0472">Membrane</keyword>
<reference evidence="7 8" key="1">
    <citation type="submission" date="2020-02" db="EMBL/GenBank/DDBJ databases">
        <authorList>
            <person name="Kim M.K."/>
        </authorList>
    </citation>
    <scope>NUCLEOTIDE SEQUENCE [LARGE SCALE GENOMIC DNA]</scope>
    <source>
        <strain evidence="7 8">17J57-3</strain>
    </source>
</reference>
<feature type="transmembrane region" description="Helical" evidence="6">
    <location>
        <begin position="175"/>
        <end position="193"/>
    </location>
</feature>
<keyword evidence="3 6" id="KW-0812">Transmembrane</keyword>
<dbReference type="Pfam" id="PF03706">
    <property type="entry name" value="LPG_synthase_TM"/>
    <property type="match status" value="1"/>
</dbReference>
<sequence length="325" mass="34959">MPGEPPSSIVPAIRTWWPRIRRLVTFAFFATVAVLLLMHLRTVDWHGVFSAMRSHSIATMLFACLLAVASHALYSCFDLLGRHLTGHHLKTRLVMAINFICYAFNLNLGALVGGVAFRYRLYSRFGLGVDAVTQVLATSMLTNWLGYLLLAGAAFAATPLPVPEDWPVGTAGLRAAGGFLSTLALSYLALCALSRRRVWTVRGHAIRLPSARLALLQLLMSSANWLMIAGILHFLLGAQTPFMLVLGVLLAAAFAGVVTHVPAGLGVLEAVFLALLAGRLPDTAILAALLAYRAIYYLAPLILAAIMYLAFESVSGDKMAARSAG</sequence>
<evidence type="ECO:0000256" key="1">
    <source>
        <dbReference type="ARBA" id="ARBA00004651"/>
    </source>
</evidence>
<dbReference type="PANTHER" id="PTHR39087:SF2">
    <property type="entry name" value="UPF0104 MEMBRANE PROTEIN MJ1595"/>
    <property type="match status" value="1"/>
</dbReference>
<feature type="transmembrane region" description="Helical" evidence="6">
    <location>
        <begin position="131"/>
        <end position="155"/>
    </location>
</feature>
<dbReference type="GO" id="GO:0005886">
    <property type="term" value="C:plasma membrane"/>
    <property type="evidence" value="ECO:0007669"/>
    <property type="project" value="UniProtKB-SubCell"/>
</dbReference>
<evidence type="ECO:0000313" key="7">
    <source>
        <dbReference type="EMBL" id="NEX59539.1"/>
    </source>
</evidence>
<keyword evidence="8" id="KW-1185">Reference proteome</keyword>
<protein>
    <submittedName>
        <fullName evidence="7">UPF0104 family protein</fullName>
    </submittedName>
</protein>